<evidence type="ECO:0000256" key="4">
    <source>
        <dbReference type="ARBA" id="ARBA00022691"/>
    </source>
</evidence>
<name>K9UCN6_CHAP6</name>
<proteinExistence type="inferred from homology"/>
<dbReference type="Gene3D" id="3.90.120.10">
    <property type="entry name" value="DNA Methylase, subunit A, domain 2"/>
    <property type="match status" value="1"/>
</dbReference>
<dbReference type="OrthoDB" id="9813719at2"/>
<dbReference type="EC" id="2.1.1.37" evidence="1"/>
<keyword evidence="3 6" id="KW-0808">Transferase</keyword>
<dbReference type="AlphaFoldDB" id="K9UCN6"/>
<dbReference type="HOGENOM" id="CLU_006958_6_0_3"/>
<dbReference type="PATRIC" id="fig|1173020.3.peg.825"/>
<evidence type="ECO:0000256" key="7">
    <source>
        <dbReference type="RuleBase" id="RU000416"/>
    </source>
</evidence>
<dbReference type="Gene3D" id="3.40.50.150">
    <property type="entry name" value="Vaccinia Virus protein VP39"/>
    <property type="match status" value="1"/>
</dbReference>
<comment type="similarity">
    <text evidence="6 7">Belongs to the class I-like SAM-binding methyltransferase superfamily. C5-methyltransferase family.</text>
</comment>
<accession>K9UCN6</accession>
<protein>
    <recommendedName>
        <fullName evidence="1">DNA (cytosine-5-)-methyltransferase</fullName>
        <ecNumber evidence="1">2.1.1.37</ecNumber>
    </recommendedName>
</protein>
<evidence type="ECO:0000313" key="8">
    <source>
        <dbReference type="EMBL" id="AFY91974.1"/>
    </source>
</evidence>
<dbReference type="GO" id="GO:0009307">
    <property type="term" value="P:DNA restriction-modification system"/>
    <property type="evidence" value="ECO:0007669"/>
    <property type="project" value="UniProtKB-KW"/>
</dbReference>
<feature type="active site" evidence="6">
    <location>
        <position position="93"/>
    </location>
</feature>
<dbReference type="GO" id="GO:0032259">
    <property type="term" value="P:methylation"/>
    <property type="evidence" value="ECO:0007669"/>
    <property type="project" value="UniProtKB-KW"/>
</dbReference>
<evidence type="ECO:0000256" key="1">
    <source>
        <dbReference type="ARBA" id="ARBA00011975"/>
    </source>
</evidence>
<keyword evidence="2 6" id="KW-0489">Methyltransferase</keyword>
<dbReference type="InterPro" id="IPR050390">
    <property type="entry name" value="C5-Methyltransferase"/>
</dbReference>
<gene>
    <name evidence="8" type="ORF">Cha6605_0702</name>
</gene>
<keyword evidence="9" id="KW-1185">Reference proteome</keyword>
<sequence length="381" mass="43158">MKIFSFFAGIGFLDLGFEVAGFDIAYANEIEPSFLGGYQYSRSQMKLSQPEYGYDLCDADSLLESERVEKLRDLLIDARKDGSLVGFIAGPPCPDFSVGGKNRGGRGENGKLTETYVELICRYQPDFFLFENVKGLWSTAKHRLFYDRMRSRLEQNGYLITDSLINALEYGVPQSRERAISIGFRSDLVPMRSSQELESQFPWDINKLYSIDMIQSYPWAKTDPFGENSSLTCPAGVPIDLTVQHWFEKNDVNHHPNSQHCFTPRAGLSRFLSVLEGDDSKKSYKRLHRWRYSPTACYGNNEVHLHPYQARRISIAEAIAIQSLPPEFELPAKMSLTDMFKGVGNGVPFLAAKGLAMTINEFLSGDFRANRSIAVNPSYYF</sequence>
<keyword evidence="4 6" id="KW-0949">S-adenosyl-L-methionine</keyword>
<evidence type="ECO:0000256" key="6">
    <source>
        <dbReference type="PROSITE-ProRule" id="PRU01016"/>
    </source>
</evidence>
<dbReference type="PANTHER" id="PTHR10629:SF52">
    <property type="entry name" value="DNA (CYTOSINE-5)-METHYLTRANSFERASE 1"/>
    <property type="match status" value="1"/>
</dbReference>
<dbReference type="RefSeq" id="WP_015158168.1">
    <property type="nucleotide sequence ID" value="NC_019697.1"/>
</dbReference>
<dbReference type="STRING" id="1173020.Cha6605_0702"/>
<dbReference type="REBASE" id="57874">
    <property type="entry name" value="M.Cmi6605ORF702P"/>
</dbReference>
<dbReference type="SUPFAM" id="SSF53335">
    <property type="entry name" value="S-adenosyl-L-methionine-dependent methyltransferases"/>
    <property type="match status" value="1"/>
</dbReference>
<dbReference type="InterPro" id="IPR001525">
    <property type="entry name" value="C5_MeTfrase"/>
</dbReference>
<reference evidence="8 9" key="1">
    <citation type="submission" date="2012-05" db="EMBL/GenBank/DDBJ databases">
        <title>Finished chromosome of genome of Chamaesiphon sp. PCC 6605.</title>
        <authorList>
            <consortium name="US DOE Joint Genome Institute"/>
            <person name="Gugger M."/>
            <person name="Coursin T."/>
            <person name="Rippka R."/>
            <person name="Tandeau De Marsac N."/>
            <person name="Huntemann M."/>
            <person name="Wei C.-L."/>
            <person name="Han J."/>
            <person name="Detter J.C."/>
            <person name="Han C."/>
            <person name="Tapia R."/>
            <person name="Chen A."/>
            <person name="Kyrpides N."/>
            <person name="Mavromatis K."/>
            <person name="Markowitz V."/>
            <person name="Szeto E."/>
            <person name="Ivanova N."/>
            <person name="Pagani I."/>
            <person name="Pati A."/>
            <person name="Goodwin L."/>
            <person name="Nordberg H.P."/>
            <person name="Cantor M.N."/>
            <person name="Hua S.X."/>
            <person name="Woyke T."/>
            <person name="Kerfeld C.A."/>
        </authorList>
    </citation>
    <scope>NUCLEOTIDE SEQUENCE [LARGE SCALE GENOMIC DNA]</scope>
    <source>
        <strain evidence="9">ATCC 27169 / PCC 6605</strain>
    </source>
</reference>
<evidence type="ECO:0000256" key="3">
    <source>
        <dbReference type="ARBA" id="ARBA00022679"/>
    </source>
</evidence>
<dbReference type="EMBL" id="CP003600">
    <property type="protein sequence ID" value="AFY91974.1"/>
    <property type="molecule type" value="Genomic_DNA"/>
</dbReference>
<keyword evidence="5" id="KW-0680">Restriction system</keyword>
<evidence type="ECO:0000256" key="2">
    <source>
        <dbReference type="ARBA" id="ARBA00022603"/>
    </source>
</evidence>
<dbReference type="eggNOG" id="COG0270">
    <property type="taxonomic scope" value="Bacteria"/>
</dbReference>
<dbReference type="GO" id="GO:0003677">
    <property type="term" value="F:DNA binding"/>
    <property type="evidence" value="ECO:0007669"/>
    <property type="project" value="TreeGrafter"/>
</dbReference>
<dbReference type="InterPro" id="IPR029063">
    <property type="entry name" value="SAM-dependent_MTases_sf"/>
</dbReference>
<dbReference type="PRINTS" id="PR00105">
    <property type="entry name" value="C5METTRFRASE"/>
</dbReference>
<dbReference type="Proteomes" id="UP000010366">
    <property type="component" value="Chromosome"/>
</dbReference>
<dbReference type="GO" id="GO:0003886">
    <property type="term" value="F:DNA (cytosine-5-)-methyltransferase activity"/>
    <property type="evidence" value="ECO:0007669"/>
    <property type="project" value="UniProtKB-EC"/>
</dbReference>
<dbReference type="KEGG" id="cmp:Cha6605_0702"/>
<dbReference type="PROSITE" id="PS51679">
    <property type="entry name" value="SAM_MT_C5"/>
    <property type="match status" value="1"/>
</dbReference>
<dbReference type="Pfam" id="PF00145">
    <property type="entry name" value="DNA_methylase"/>
    <property type="match status" value="1"/>
</dbReference>
<evidence type="ECO:0000256" key="5">
    <source>
        <dbReference type="ARBA" id="ARBA00022747"/>
    </source>
</evidence>
<evidence type="ECO:0000313" key="9">
    <source>
        <dbReference type="Proteomes" id="UP000010366"/>
    </source>
</evidence>
<dbReference type="GO" id="GO:0044027">
    <property type="term" value="P:negative regulation of gene expression via chromosomal CpG island methylation"/>
    <property type="evidence" value="ECO:0007669"/>
    <property type="project" value="TreeGrafter"/>
</dbReference>
<dbReference type="PANTHER" id="PTHR10629">
    <property type="entry name" value="CYTOSINE-SPECIFIC METHYLTRANSFERASE"/>
    <property type="match status" value="1"/>
</dbReference>
<organism evidence="8 9">
    <name type="scientific">Chamaesiphon minutus (strain ATCC 27169 / PCC 6605)</name>
    <dbReference type="NCBI Taxonomy" id="1173020"/>
    <lineage>
        <taxon>Bacteria</taxon>
        <taxon>Bacillati</taxon>
        <taxon>Cyanobacteriota</taxon>
        <taxon>Cyanophyceae</taxon>
        <taxon>Gomontiellales</taxon>
        <taxon>Chamaesiphonaceae</taxon>
        <taxon>Chamaesiphon</taxon>
    </lineage>
</organism>
<dbReference type="NCBIfam" id="TIGR00675">
    <property type="entry name" value="dcm"/>
    <property type="match status" value="1"/>
</dbReference>